<dbReference type="PROSITE" id="PS51186">
    <property type="entry name" value="GNAT"/>
    <property type="match status" value="1"/>
</dbReference>
<evidence type="ECO:0000259" key="1">
    <source>
        <dbReference type="PROSITE" id="PS51186"/>
    </source>
</evidence>
<dbReference type="RefSeq" id="WP_032551693.1">
    <property type="nucleotide sequence ID" value="NZ_JATABQ010000029.1"/>
</dbReference>
<feature type="domain" description="N-acetyltransferase" evidence="1">
    <location>
        <begin position="8"/>
        <end position="161"/>
    </location>
</feature>
<protein>
    <submittedName>
        <fullName evidence="2">Acetyltransferase</fullName>
    </submittedName>
</protein>
<dbReference type="SUPFAM" id="SSF55729">
    <property type="entry name" value="Acyl-CoA N-acyltransferases (Nat)"/>
    <property type="match status" value="1"/>
</dbReference>
<dbReference type="InterPro" id="IPR000182">
    <property type="entry name" value="GNAT_dom"/>
</dbReference>
<dbReference type="AlphaFoldDB" id="A0A066UQU4"/>
<reference evidence="2 3" key="1">
    <citation type="submission" date="2014-02" db="EMBL/GenBank/DDBJ databases">
        <title>Vibrio fortis Dalian14 Genome Sequencing.</title>
        <authorList>
            <person name="Wang Y."/>
            <person name="Song L."/>
            <person name="Liu G."/>
            <person name="Ding J."/>
        </authorList>
    </citation>
    <scope>NUCLEOTIDE SEQUENCE [LARGE SCALE GENOMIC DNA]</scope>
    <source>
        <strain evidence="2 3">Dalian14</strain>
    </source>
</reference>
<comment type="caution">
    <text evidence="2">The sequence shown here is derived from an EMBL/GenBank/DDBJ whole genome shotgun (WGS) entry which is preliminary data.</text>
</comment>
<name>A0A066UQU4_9VIBR</name>
<dbReference type="InterPro" id="IPR016181">
    <property type="entry name" value="Acyl_CoA_acyltransferase"/>
</dbReference>
<keyword evidence="2" id="KW-0808">Transferase</keyword>
<dbReference type="EMBL" id="JFFR01000023">
    <property type="protein sequence ID" value="KDN28237.1"/>
    <property type="molecule type" value="Genomic_DNA"/>
</dbReference>
<dbReference type="Pfam" id="PF13302">
    <property type="entry name" value="Acetyltransf_3"/>
    <property type="match status" value="1"/>
</dbReference>
<dbReference type="PANTHER" id="PTHR43792">
    <property type="entry name" value="GNAT FAMILY, PUTATIVE (AFU_ORTHOLOGUE AFUA_3G00765)-RELATED-RELATED"/>
    <property type="match status" value="1"/>
</dbReference>
<gene>
    <name evidence="2" type="ORF">VFDL14_16905</name>
</gene>
<evidence type="ECO:0000313" key="3">
    <source>
        <dbReference type="Proteomes" id="UP000027219"/>
    </source>
</evidence>
<keyword evidence="3" id="KW-1185">Reference proteome</keyword>
<dbReference type="GO" id="GO:0016747">
    <property type="term" value="F:acyltransferase activity, transferring groups other than amino-acyl groups"/>
    <property type="evidence" value="ECO:0007669"/>
    <property type="project" value="InterPro"/>
</dbReference>
<proteinExistence type="predicted"/>
<dbReference type="Gene3D" id="3.40.630.30">
    <property type="match status" value="1"/>
</dbReference>
<accession>A0A066UQU4</accession>
<dbReference type="Proteomes" id="UP000027219">
    <property type="component" value="Unassembled WGS sequence"/>
</dbReference>
<organism evidence="2 3">
    <name type="scientific">Vibrio fortis</name>
    <dbReference type="NCBI Taxonomy" id="212667"/>
    <lineage>
        <taxon>Bacteria</taxon>
        <taxon>Pseudomonadati</taxon>
        <taxon>Pseudomonadota</taxon>
        <taxon>Gammaproteobacteria</taxon>
        <taxon>Vibrionales</taxon>
        <taxon>Vibrionaceae</taxon>
        <taxon>Vibrio</taxon>
    </lineage>
</organism>
<sequence length="181" mass="20845">MTIATARTLIVPYTEQLELDFIKLNCCPVNRAEMNGPHTISSAKRLFQHILSDQEGFARAILNNQTREYMGHIFISHSEGRYELGFILDKRFWNQGIASEVAKPFFNMARFEADLNEVVATVNVTHNPSIKLLDKLGFEFAGTKQDEFGPYHEYRYSELSEKKITFYEAVAQNASRESQPW</sequence>
<dbReference type="InterPro" id="IPR051531">
    <property type="entry name" value="N-acetyltransferase"/>
</dbReference>
<dbReference type="PANTHER" id="PTHR43792:SF1">
    <property type="entry name" value="N-ACETYLTRANSFERASE DOMAIN-CONTAINING PROTEIN"/>
    <property type="match status" value="1"/>
</dbReference>
<evidence type="ECO:0000313" key="2">
    <source>
        <dbReference type="EMBL" id="KDN28237.1"/>
    </source>
</evidence>
<dbReference type="OrthoDB" id="9801656at2"/>
<dbReference type="STRING" id="212667.VFDL14_16905"/>